<dbReference type="PROSITE" id="PS51918">
    <property type="entry name" value="RADICAL_SAM"/>
    <property type="match status" value="1"/>
</dbReference>
<dbReference type="InterPro" id="IPR023885">
    <property type="entry name" value="4Fe4S-binding_SPASM_dom"/>
</dbReference>
<dbReference type="PANTHER" id="PTHR11228:SF7">
    <property type="entry name" value="PQQA PEPTIDE CYCLASE"/>
    <property type="match status" value="1"/>
</dbReference>
<dbReference type="SFLD" id="SFLDG01386">
    <property type="entry name" value="main_SPASM_domain-containing"/>
    <property type="match status" value="1"/>
</dbReference>
<dbReference type="InterPro" id="IPR050377">
    <property type="entry name" value="Radical_SAM_PqqE_MftC-like"/>
</dbReference>
<name>A0A3P2ACS2_9BACE</name>
<evidence type="ECO:0000313" key="8">
    <source>
        <dbReference type="EMBL" id="RRD93231.1"/>
    </source>
</evidence>
<keyword evidence="5" id="KW-0408">Iron</keyword>
<dbReference type="SFLD" id="SFLDS00029">
    <property type="entry name" value="Radical_SAM"/>
    <property type="match status" value="1"/>
</dbReference>
<comment type="caution">
    <text evidence="8">The sequence shown here is derived from an EMBL/GenBank/DDBJ whole genome shotgun (WGS) entry which is preliminary data.</text>
</comment>
<comment type="cofactor">
    <cofactor evidence="1">
        <name>[4Fe-4S] cluster</name>
        <dbReference type="ChEBI" id="CHEBI:49883"/>
    </cofactor>
</comment>
<dbReference type="NCBIfam" id="TIGR04133">
    <property type="entry name" value="rSAM_w_lipo"/>
    <property type="match status" value="1"/>
</dbReference>
<evidence type="ECO:0000256" key="6">
    <source>
        <dbReference type="ARBA" id="ARBA00023014"/>
    </source>
</evidence>
<dbReference type="GO" id="GO:0051539">
    <property type="term" value="F:4 iron, 4 sulfur cluster binding"/>
    <property type="evidence" value="ECO:0007669"/>
    <property type="project" value="UniProtKB-KW"/>
</dbReference>
<protein>
    <submittedName>
        <fullName evidence="8">Radical SAM protein</fullName>
    </submittedName>
</protein>
<dbReference type="RefSeq" id="WP_125238151.1">
    <property type="nucleotide sequence ID" value="NZ_CALZWP010000001.1"/>
</dbReference>
<dbReference type="PIRSF" id="PIRSF037420">
    <property type="entry name" value="PQQ_syn_pqqE"/>
    <property type="match status" value="1"/>
</dbReference>
<evidence type="ECO:0000259" key="7">
    <source>
        <dbReference type="PROSITE" id="PS51918"/>
    </source>
</evidence>
<dbReference type="Proteomes" id="UP000279562">
    <property type="component" value="Unassembled WGS sequence"/>
</dbReference>
<keyword evidence="2" id="KW-0004">4Fe-4S</keyword>
<keyword evidence="4" id="KW-0479">Metal-binding</keyword>
<dbReference type="InterPro" id="IPR013785">
    <property type="entry name" value="Aldolase_TIM"/>
</dbReference>
<accession>A0A3P2ACS2</accession>
<dbReference type="InterPro" id="IPR026404">
    <property type="entry name" value="rSAM_w_lipo"/>
</dbReference>
<dbReference type="InterPro" id="IPR017200">
    <property type="entry name" value="PqqE-like"/>
</dbReference>
<evidence type="ECO:0000256" key="2">
    <source>
        <dbReference type="ARBA" id="ARBA00022485"/>
    </source>
</evidence>
<dbReference type="Gene3D" id="3.20.20.70">
    <property type="entry name" value="Aldolase class I"/>
    <property type="match status" value="1"/>
</dbReference>
<dbReference type="PANTHER" id="PTHR11228">
    <property type="entry name" value="RADICAL SAM DOMAIN PROTEIN"/>
    <property type="match status" value="1"/>
</dbReference>
<evidence type="ECO:0000256" key="4">
    <source>
        <dbReference type="ARBA" id="ARBA00022723"/>
    </source>
</evidence>
<evidence type="ECO:0000256" key="5">
    <source>
        <dbReference type="ARBA" id="ARBA00023004"/>
    </source>
</evidence>
<keyword evidence="9" id="KW-1185">Reference proteome</keyword>
<dbReference type="SUPFAM" id="SSF102114">
    <property type="entry name" value="Radical SAM enzymes"/>
    <property type="match status" value="1"/>
</dbReference>
<evidence type="ECO:0000256" key="3">
    <source>
        <dbReference type="ARBA" id="ARBA00022691"/>
    </source>
</evidence>
<gene>
    <name evidence="8" type="ORF">EII33_01125</name>
</gene>
<dbReference type="InterPro" id="IPR058240">
    <property type="entry name" value="rSAM_sf"/>
</dbReference>
<dbReference type="Pfam" id="PF13186">
    <property type="entry name" value="SPASM"/>
    <property type="match status" value="1"/>
</dbReference>
<dbReference type="InterPro" id="IPR007197">
    <property type="entry name" value="rSAM"/>
</dbReference>
<evidence type="ECO:0000256" key="1">
    <source>
        <dbReference type="ARBA" id="ARBA00001966"/>
    </source>
</evidence>
<keyword evidence="6" id="KW-0411">Iron-sulfur</keyword>
<proteinExistence type="predicted"/>
<dbReference type="GO" id="GO:0003824">
    <property type="term" value="F:catalytic activity"/>
    <property type="evidence" value="ECO:0007669"/>
    <property type="project" value="InterPro"/>
</dbReference>
<dbReference type="AlphaFoldDB" id="A0A3P2ACS2"/>
<dbReference type="GO" id="GO:0046872">
    <property type="term" value="F:metal ion binding"/>
    <property type="evidence" value="ECO:0007669"/>
    <property type="project" value="UniProtKB-KW"/>
</dbReference>
<organism evidence="8 9">
    <name type="scientific">Prevotella heparinolytica</name>
    <dbReference type="NCBI Taxonomy" id="28113"/>
    <lineage>
        <taxon>Bacteria</taxon>
        <taxon>Pseudomonadati</taxon>
        <taxon>Bacteroidota</taxon>
        <taxon>Bacteroidia</taxon>
        <taxon>Bacteroidales</taxon>
        <taxon>Bacteroidaceae</taxon>
        <taxon>Bacteroides</taxon>
    </lineage>
</organism>
<dbReference type="Pfam" id="PF04055">
    <property type="entry name" value="Radical_SAM"/>
    <property type="match status" value="1"/>
</dbReference>
<reference evidence="8 9" key="1">
    <citation type="submission" date="2018-11" db="EMBL/GenBank/DDBJ databases">
        <title>Genomes From Bacteria Associated with the Canine Oral Cavity: a Test Case for Automated Genome-Based Taxonomic Assignment.</title>
        <authorList>
            <person name="Coil D.A."/>
            <person name="Jospin G."/>
            <person name="Darling A.E."/>
            <person name="Wallis C."/>
            <person name="Davis I.J."/>
            <person name="Harris S."/>
            <person name="Eisen J.A."/>
            <person name="Holcombe L.J."/>
            <person name="O'Flynn C."/>
        </authorList>
    </citation>
    <scope>NUCLEOTIDE SEQUENCE [LARGE SCALE GENOMIC DNA]</scope>
    <source>
        <strain evidence="8 9">OH1047_COT-310</strain>
    </source>
</reference>
<dbReference type="CDD" id="cd01335">
    <property type="entry name" value="Radical_SAM"/>
    <property type="match status" value="1"/>
</dbReference>
<feature type="domain" description="Radical SAM core" evidence="7">
    <location>
        <begin position="25"/>
        <end position="239"/>
    </location>
</feature>
<dbReference type="EMBL" id="RQYF01000002">
    <property type="protein sequence ID" value="RRD93231.1"/>
    <property type="molecule type" value="Genomic_DNA"/>
</dbReference>
<dbReference type="NCBIfam" id="TIGR04085">
    <property type="entry name" value="rSAM_more_4Fe4S"/>
    <property type="match status" value="1"/>
</dbReference>
<keyword evidence="3" id="KW-0949">S-adenosyl-L-methionine</keyword>
<sequence>MTALSIRKRLALEVARKIRNNRKEMHPLKQLFWECTQRCNLHCKHCGSDCKRTSEVKDMPAADFLRVIDSITPHVDPNEVNIIITGGEPLMRDDLEEVGLALYRRGYPWGLVSNGLYLTAERLQGLMAAGLHTITISLDGFAGEHNWLRGHPDSYDRAMGAIKRLVHEPELTWDVVTCVNRRNYPYLEEIKSSLYNIGVRHWRLFTIFPVGRAAQHPEFQLTDEEFTGLMEFIKGVRKEKKMHLSYGCEGFLGNYEGDVRDNFYSCNAGISVGSVLIDGSISACPSIRSNFHQGNIYRDDFMEVWENRFHAFRNREWMKKGACADCSFFRYCEGNGMHLRDEAGELLLCHLKRLS</sequence>
<evidence type="ECO:0000313" key="9">
    <source>
        <dbReference type="Proteomes" id="UP000279562"/>
    </source>
</evidence>
<dbReference type="SFLD" id="SFLDG01067">
    <property type="entry name" value="SPASM/twitch_domain_containing"/>
    <property type="match status" value="1"/>
</dbReference>